<dbReference type="SMART" id="SM01298">
    <property type="entry name" value="KapB"/>
    <property type="match status" value="1"/>
</dbReference>
<protein>
    <submittedName>
        <fullName evidence="1">Kinase-associated lipoprotein B</fullName>
    </submittedName>
</protein>
<reference evidence="2" key="1">
    <citation type="journal article" date="2019" name="Int. J. Syst. Evol. Microbiol.">
        <title>The Global Catalogue of Microorganisms (GCM) 10K type strain sequencing project: providing services to taxonomists for standard genome sequencing and annotation.</title>
        <authorList>
            <consortium name="The Broad Institute Genomics Platform"/>
            <consortium name="The Broad Institute Genome Sequencing Center for Infectious Disease"/>
            <person name="Wu L."/>
            <person name="Ma J."/>
        </authorList>
    </citation>
    <scope>NUCLEOTIDE SEQUENCE [LARGE SCALE GENOMIC DNA]</scope>
    <source>
        <strain evidence="2">CGMCC 1.12237</strain>
    </source>
</reference>
<keyword evidence="1" id="KW-0418">Kinase</keyword>
<name>A0ABW0LEW0_9BACI</name>
<gene>
    <name evidence="1" type="ORF">ACFPM4_06015</name>
</gene>
<proteinExistence type="predicted"/>
<keyword evidence="2" id="KW-1185">Reference proteome</keyword>
<keyword evidence="1" id="KW-0808">Transferase</keyword>
<accession>A0ABW0LEW0</accession>
<dbReference type="InterPro" id="IPR014916">
    <property type="entry name" value="KapB"/>
</dbReference>
<dbReference type="GO" id="GO:0016301">
    <property type="term" value="F:kinase activity"/>
    <property type="evidence" value="ECO:0007669"/>
    <property type="project" value="UniProtKB-KW"/>
</dbReference>
<keyword evidence="1" id="KW-0449">Lipoprotein</keyword>
<dbReference type="SUPFAM" id="SSF141251">
    <property type="entry name" value="Kinase-associated protein B-like"/>
    <property type="match status" value="1"/>
</dbReference>
<dbReference type="RefSeq" id="WP_382349029.1">
    <property type="nucleotide sequence ID" value="NZ_JBHSMC010000004.1"/>
</dbReference>
<dbReference type="InterPro" id="IPR038080">
    <property type="entry name" value="KapB_sf"/>
</dbReference>
<evidence type="ECO:0000313" key="1">
    <source>
        <dbReference type="EMBL" id="MFC5464313.1"/>
    </source>
</evidence>
<sequence>MQINDIVTGFKNTGKYVGEITSINDDTYTVRILAVLIHPKQGDLHNPNQADVPFFHERKALAYREQTNIPLKMVKPYNDGVPNYKQSLKEAVNKLQTTLEKDPDNQYNIRSLEALQSVKKEYELMYDIQFN</sequence>
<dbReference type="Proteomes" id="UP001596147">
    <property type="component" value="Unassembled WGS sequence"/>
</dbReference>
<dbReference type="Gene3D" id="2.30.30.430">
    <property type="entry name" value="Kinase associated protein B domain"/>
    <property type="match status" value="1"/>
</dbReference>
<comment type="caution">
    <text evidence="1">The sequence shown here is derived from an EMBL/GenBank/DDBJ whole genome shotgun (WGS) entry which is preliminary data.</text>
</comment>
<organism evidence="1 2">
    <name type="scientific">Lederbergia graminis</name>
    <dbReference type="NCBI Taxonomy" id="735518"/>
    <lineage>
        <taxon>Bacteria</taxon>
        <taxon>Bacillati</taxon>
        <taxon>Bacillota</taxon>
        <taxon>Bacilli</taxon>
        <taxon>Bacillales</taxon>
        <taxon>Bacillaceae</taxon>
        <taxon>Lederbergia</taxon>
    </lineage>
</organism>
<dbReference type="EMBL" id="JBHSMC010000004">
    <property type="protein sequence ID" value="MFC5464313.1"/>
    <property type="molecule type" value="Genomic_DNA"/>
</dbReference>
<evidence type="ECO:0000313" key="2">
    <source>
        <dbReference type="Proteomes" id="UP001596147"/>
    </source>
</evidence>
<dbReference type="Pfam" id="PF08810">
    <property type="entry name" value="KapB"/>
    <property type="match status" value="1"/>
</dbReference>